<keyword evidence="3 5" id="KW-0663">Pyridoxal phosphate</keyword>
<dbReference type="CDD" id="cd06828">
    <property type="entry name" value="PLPDE_III_DapDC"/>
    <property type="match status" value="1"/>
</dbReference>
<dbReference type="InterPro" id="IPR022643">
    <property type="entry name" value="De-COase2_C"/>
</dbReference>
<keyword evidence="4 5" id="KW-0456">Lyase</keyword>
<dbReference type="SUPFAM" id="SSF51419">
    <property type="entry name" value="PLP-binding barrel"/>
    <property type="match status" value="1"/>
</dbReference>
<dbReference type="InterPro" id="IPR029066">
    <property type="entry name" value="PLP-binding_barrel"/>
</dbReference>
<protein>
    <recommendedName>
        <fullName evidence="5 6">Diaminopimelate decarboxylase</fullName>
        <shortName evidence="5">DAP decarboxylase</shortName>
        <shortName evidence="5">DAPDC</shortName>
        <ecNumber evidence="5 6">4.1.1.20</ecNumber>
    </recommendedName>
</protein>
<evidence type="ECO:0000256" key="8">
    <source>
        <dbReference type="RuleBase" id="RU003738"/>
    </source>
</evidence>
<dbReference type="GO" id="GO:0009089">
    <property type="term" value="P:lysine biosynthetic process via diaminopimelate"/>
    <property type="evidence" value="ECO:0007669"/>
    <property type="project" value="UniProtKB-UniRule"/>
</dbReference>
<comment type="subunit">
    <text evidence="5">Homodimer.</text>
</comment>
<dbReference type="Pfam" id="PF02784">
    <property type="entry name" value="Orn_Arg_deC_N"/>
    <property type="match status" value="1"/>
</dbReference>
<feature type="binding site" evidence="5">
    <location>
        <begin position="273"/>
        <end position="276"/>
    </location>
    <ligand>
        <name>pyridoxal 5'-phosphate</name>
        <dbReference type="ChEBI" id="CHEBI:597326"/>
    </ligand>
</feature>
<dbReference type="PRINTS" id="PR01179">
    <property type="entry name" value="ODADCRBXLASE"/>
</dbReference>
<dbReference type="PRINTS" id="PR01181">
    <property type="entry name" value="DAPDCRBXLASE"/>
</dbReference>
<dbReference type="UniPathway" id="UPA00034">
    <property type="reaction ID" value="UER00027"/>
</dbReference>
<feature type="domain" description="Orn/DAP/Arg decarboxylase 2 N-terminal" evidence="10">
    <location>
        <begin position="39"/>
        <end position="279"/>
    </location>
</feature>
<comment type="cofactor">
    <cofactor evidence="1 5 7 8">
        <name>pyridoxal 5'-phosphate</name>
        <dbReference type="ChEBI" id="CHEBI:597326"/>
    </cofactor>
</comment>
<feature type="binding site" evidence="5">
    <location>
        <position position="384"/>
    </location>
    <ligand>
        <name>substrate</name>
    </ligand>
</feature>
<evidence type="ECO:0000256" key="4">
    <source>
        <dbReference type="ARBA" id="ARBA00023239"/>
    </source>
</evidence>
<dbReference type="GO" id="GO:0008836">
    <property type="term" value="F:diaminopimelate decarboxylase activity"/>
    <property type="evidence" value="ECO:0007669"/>
    <property type="project" value="UniProtKB-UniRule"/>
</dbReference>
<reference evidence="11 12" key="2">
    <citation type="submission" date="2019-01" db="EMBL/GenBank/DDBJ databases">
        <title>Tautonia sociabilis, a novel thermotolerant planctomycete of Isosphaeraceae family, isolated from a 4000 m deep subterranean habitat.</title>
        <authorList>
            <person name="Kovaleva O.L."/>
            <person name="Elcheninov A.G."/>
            <person name="Van Heerden E."/>
            <person name="Toshchakov S.V."/>
            <person name="Novikov A."/>
            <person name="Bonch-Osmolovskaya E.A."/>
            <person name="Kublanov I.V."/>
        </authorList>
    </citation>
    <scope>NUCLEOTIDE SEQUENCE [LARGE SCALE GENOMIC DNA]</scope>
    <source>
        <strain evidence="11 12">GM2012</strain>
    </source>
</reference>
<evidence type="ECO:0000313" key="12">
    <source>
        <dbReference type="Proteomes" id="UP000280296"/>
    </source>
</evidence>
<reference evidence="11 12" key="1">
    <citation type="submission" date="2018-12" db="EMBL/GenBank/DDBJ databases">
        <authorList>
            <person name="Toschakov S.V."/>
        </authorList>
    </citation>
    <scope>NUCLEOTIDE SEQUENCE [LARGE SCALE GENOMIC DNA]</scope>
    <source>
        <strain evidence="11 12">GM2012</strain>
    </source>
</reference>
<feature type="binding site" evidence="5">
    <location>
        <position position="316"/>
    </location>
    <ligand>
        <name>substrate</name>
    </ligand>
</feature>
<dbReference type="OrthoDB" id="9802241at2"/>
<feature type="binding site" evidence="5">
    <location>
        <position position="312"/>
    </location>
    <ligand>
        <name>substrate</name>
    </ligand>
</feature>
<feature type="domain" description="Orn/DAP/Arg decarboxylase 2 C-terminal" evidence="9">
    <location>
        <begin position="30"/>
        <end position="382"/>
    </location>
</feature>
<evidence type="ECO:0000256" key="7">
    <source>
        <dbReference type="PIRSR" id="PIRSR600183-50"/>
    </source>
</evidence>
<dbReference type="Proteomes" id="UP000280296">
    <property type="component" value="Unassembled WGS sequence"/>
</dbReference>
<dbReference type="InterPro" id="IPR022644">
    <property type="entry name" value="De-COase2_N"/>
</dbReference>
<accession>A0A432ME32</accession>
<dbReference type="FunFam" id="3.20.20.10:FF:000003">
    <property type="entry name" value="Diaminopimelate decarboxylase"/>
    <property type="match status" value="1"/>
</dbReference>
<dbReference type="Gene3D" id="2.40.37.10">
    <property type="entry name" value="Lyase, Ornithine Decarboxylase, Chain A, domain 1"/>
    <property type="match status" value="1"/>
</dbReference>
<keyword evidence="12" id="KW-1185">Reference proteome</keyword>
<keyword evidence="5" id="KW-0028">Amino-acid biosynthesis</keyword>
<dbReference type="EC" id="4.1.1.20" evidence="5 6"/>
<feature type="active site" description="Proton donor" evidence="7">
    <location>
        <position position="355"/>
    </location>
</feature>
<dbReference type="Gene3D" id="3.20.20.10">
    <property type="entry name" value="Alanine racemase"/>
    <property type="match status" value="1"/>
</dbReference>
<dbReference type="Pfam" id="PF00278">
    <property type="entry name" value="Orn_DAP_Arg_deC"/>
    <property type="match status" value="1"/>
</dbReference>
<keyword evidence="2 5" id="KW-0210">Decarboxylase</keyword>
<dbReference type="RefSeq" id="WP_126727637.1">
    <property type="nucleotide sequence ID" value="NZ_RYZH01000060.1"/>
</dbReference>
<comment type="function">
    <text evidence="5">Specifically catalyzes the decarboxylation of meso-diaminopimelate (meso-DAP) to L-lysine.</text>
</comment>
<dbReference type="PANTHER" id="PTHR43727">
    <property type="entry name" value="DIAMINOPIMELATE DECARBOXYLASE"/>
    <property type="match status" value="1"/>
</dbReference>
<dbReference type="SUPFAM" id="SSF50621">
    <property type="entry name" value="Alanine racemase C-terminal domain-like"/>
    <property type="match status" value="1"/>
</dbReference>
<evidence type="ECO:0000259" key="10">
    <source>
        <dbReference type="Pfam" id="PF02784"/>
    </source>
</evidence>
<evidence type="ECO:0000313" key="11">
    <source>
        <dbReference type="EMBL" id="RUL83410.1"/>
    </source>
</evidence>
<proteinExistence type="inferred from homology"/>
<dbReference type="NCBIfam" id="TIGR01048">
    <property type="entry name" value="lysA"/>
    <property type="match status" value="1"/>
</dbReference>
<evidence type="ECO:0000256" key="2">
    <source>
        <dbReference type="ARBA" id="ARBA00022793"/>
    </source>
</evidence>
<evidence type="ECO:0000256" key="6">
    <source>
        <dbReference type="NCBIfam" id="TIGR01048"/>
    </source>
</evidence>
<dbReference type="AlphaFoldDB" id="A0A432ME32"/>
<dbReference type="PANTHER" id="PTHR43727:SF2">
    <property type="entry name" value="GROUP IV DECARBOXYLASE"/>
    <property type="match status" value="1"/>
</dbReference>
<dbReference type="InterPro" id="IPR009006">
    <property type="entry name" value="Ala_racemase/Decarboxylase_C"/>
</dbReference>
<evidence type="ECO:0000256" key="3">
    <source>
        <dbReference type="ARBA" id="ARBA00022898"/>
    </source>
</evidence>
<name>A0A432ME32_9BACT</name>
<evidence type="ECO:0000256" key="5">
    <source>
        <dbReference type="HAMAP-Rule" id="MF_02120"/>
    </source>
</evidence>
<evidence type="ECO:0000259" key="9">
    <source>
        <dbReference type="Pfam" id="PF00278"/>
    </source>
</evidence>
<comment type="caution">
    <text evidence="11">The sequence shown here is derived from an EMBL/GenBank/DDBJ whole genome shotgun (WGS) entry which is preliminary data.</text>
</comment>
<feature type="binding site" evidence="5">
    <location>
        <position position="276"/>
    </location>
    <ligand>
        <name>substrate</name>
    </ligand>
</feature>
<organism evidence="11 12">
    <name type="scientific">Tautonia sociabilis</name>
    <dbReference type="NCBI Taxonomy" id="2080755"/>
    <lineage>
        <taxon>Bacteria</taxon>
        <taxon>Pseudomonadati</taxon>
        <taxon>Planctomycetota</taxon>
        <taxon>Planctomycetia</taxon>
        <taxon>Isosphaerales</taxon>
        <taxon>Isosphaeraceae</taxon>
        <taxon>Tautonia</taxon>
    </lineage>
</organism>
<feature type="modified residue" description="N6-(pyridoxal phosphate)lysine" evidence="5 7">
    <location>
        <position position="60"/>
    </location>
</feature>
<feature type="binding site" evidence="5">
    <location>
        <position position="356"/>
    </location>
    <ligand>
        <name>substrate</name>
    </ligand>
</feature>
<dbReference type="GO" id="GO:0030170">
    <property type="term" value="F:pyridoxal phosphate binding"/>
    <property type="evidence" value="ECO:0007669"/>
    <property type="project" value="UniProtKB-UniRule"/>
</dbReference>
<comment type="similarity">
    <text evidence="5">Belongs to the Orn/Lys/Arg decarboxylase class-II family. LysA subfamily.</text>
</comment>
<dbReference type="EMBL" id="RYZH01000060">
    <property type="protein sequence ID" value="RUL83410.1"/>
    <property type="molecule type" value="Genomic_DNA"/>
</dbReference>
<feature type="binding site" evidence="5">
    <location>
        <position position="384"/>
    </location>
    <ligand>
        <name>pyridoxal 5'-phosphate</name>
        <dbReference type="ChEBI" id="CHEBI:597326"/>
    </ligand>
</feature>
<comment type="pathway">
    <text evidence="5 8">Amino-acid biosynthesis; L-lysine biosynthesis via DAP pathway; L-lysine from DL-2,6-diaminopimelate: step 1/1.</text>
</comment>
<dbReference type="InterPro" id="IPR002986">
    <property type="entry name" value="DAP_deCOOHase_LysA"/>
</dbReference>
<keyword evidence="5 8" id="KW-0457">Lysine biosynthesis</keyword>
<evidence type="ECO:0000256" key="1">
    <source>
        <dbReference type="ARBA" id="ARBA00001933"/>
    </source>
</evidence>
<gene>
    <name evidence="5 11" type="primary">lysA</name>
    <name evidence="11" type="ORF">TsocGM_22120</name>
</gene>
<comment type="catalytic activity">
    <reaction evidence="5 8">
        <text>meso-2,6-diaminopimelate + H(+) = L-lysine + CO2</text>
        <dbReference type="Rhea" id="RHEA:15101"/>
        <dbReference type="ChEBI" id="CHEBI:15378"/>
        <dbReference type="ChEBI" id="CHEBI:16526"/>
        <dbReference type="ChEBI" id="CHEBI:32551"/>
        <dbReference type="ChEBI" id="CHEBI:57791"/>
        <dbReference type="EC" id="4.1.1.20"/>
    </reaction>
</comment>
<dbReference type="InterPro" id="IPR000183">
    <property type="entry name" value="Orn/DAP/Arg_de-COase"/>
</dbReference>
<feature type="binding site" evidence="5">
    <location>
        <position position="239"/>
    </location>
    <ligand>
        <name>pyridoxal 5'-phosphate</name>
        <dbReference type="ChEBI" id="CHEBI:597326"/>
    </ligand>
</feature>
<sequence length="430" mass="46736">MDHFPYRDRDLYCEGIPAFELAERFGTPLYVYSTAALVGRLEELHTAFAELNPLVCYSVKANSNLGLLKLMAGHGSGFDVVSGGELHRVLRAGGDPGRTVFAGVGKTDDEIRDALRLGVMLFNVESEAELEAIDAVAKAEGVKAPIALRVNPDVDPKTHRYISTGKKESKFGMDIDRALRAAESVRGREGLAMTGLHMHIGSQITSTEPYARAAAKAAELIDRLRGMGHDLRWCNMGGGFGIDYRGGESKPIASFAEVMVPRLKPTGCRLAMEPGRSIAGNAGILLSRVIFTKQSGDKRFVIQDAAMNDLIRPALYEGFHRIWPARVPEGVPSWPDDFEAAIPGTEPRDVVGPVCESGDFLARDRHLPPLHRGDLLATFSAGAYGMVMASNYNTRPRAAEVLVDGENARLVRRRETIDDLIGPELVGLEG</sequence>
<dbReference type="HAMAP" id="MF_02120">
    <property type="entry name" value="LysA"/>
    <property type="match status" value="1"/>
</dbReference>